<reference evidence="1" key="1">
    <citation type="submission" date="2018-09" db="EMBL/GenBank/DDBJ databases">
        <title>A genomic encyclopedia of anaerobic methanotrophic archaea.</title>
        <authorList>
            <person name="Skennerton C.T."/>
            <person name="Chadwick G.L."/>
            <person name="Laso-Perez R."/>
            <person name="Leu A.O."/>
            <person name="Speth D.R."/>
            <person name="Yu H."/>
            <person name="Morgan-Lang C."/>
            <person name="Hatzenpichler R."/>
            <person name="Goudeau D."/>
            <person name="Malmstrom R."/>
            <person name="Woyke T."/>
            <person name="Hallam S."/>
            <person name="Tyson G.W."/>
            <person name="Wegener G."/>
            <person name="Boetius A."/>
            <person name="Orphan V.J."/>
        </authorList>
    </citation>
    <scope>NUCLEOTIDE SEQUENCE</scope>
    <source>
        <strain evidence="1">CONS3730D10UFb2</strain>
    </source>
</reference>
<name>A0AC61S9D2_9EURY</name>
<comment type="caution">
    <text evidence="1">The sequence shown here is derived from an EMBL/GenBank/DDBJ whole genome shotgun (WGS) entry which is preliminary data.</text>
</comment>
<organism evidence="1 2">
    <name type="scientific">Candidatus Methanomarinus sp</name>
    <dbReference type="NCBI Taxonomy" id="3386244"/>
    <lineage>
        <taxon>Archaea</taxon>
        <taxon>Methanobacteriati</taxon>
        <taxon>Methanobacteriota</taxon>
        <taxon>Stenosarchaea group</taxon>
        <taxon>Methanomicrobia</taxon>
        <taxon>Methanosarcinales</taxon>
        <taxon>ANME-2 cluster</taxon>
        <taxon>Candidatus Methanocomedenaceae</taxon>
        <taxon>Candidatus Methanomarinus</taxon>
    </lineage>
</organism>
<evidence type="ECO:0000313" key="2">
    <source>
        <dbReference type="Proteomes" id="UP000315423"/>
    </source>
</evidence>
<protein>
    <submittedName>
        <fullName evidence="1">ATP-binding protein</fullName>
    </submittedName>
</protein>
<proteinExistence type="predicted"/>
<dbReference type="Proteomes" id="UP000315423">
    <property type="component" value="Unassembled WGS sequence"/>
</dbReference>
<evidence type="ECO:0000313" key="1">
    <source>
        <dbReference type="EMBL" id="TKY91264.1"/>
    </source>
</evidence>
<feature type="non-terminal residue" evidence="1">
    <location>
        <position position="209"/>
    </location>
</feature>
<sequence length="209" mass="22592">MNTNEKPIDNTKLNENLSKIKHKIAVMSGKGGVGKSMVSVNLAFDLAMRGANVGLLDADIHGPSTLKMLDLEEGEVKGDEKGIFPMEATPHLKVISMGMFLADRDTPVIWRGPMKMGAIRQFLEEVYWGELDYLIIDLPPGTGDEPLSIAQLIPDIDGAVVVTTPQDVALLDSRKAVGFAVAIKMHVVGIIENMSGFVCPNCGESIDLF</sequence>
<dbReference type="EMBL" id="QYBA01000230">
    <property type="protein sequence ID" value="TKY91264.1"/>
    <property type="molecule type" value="Genomic_DNA"/>
</dbReference>
<gene>
    <name evidence="1" type="ORF">C5S46_06745</name>
</gene>
<keyword evidence="1" id="KW-0067">ATP-binding</keyword>
<keyword evidence="1" id="KW-0547">Nucleotide-binding</keyword>
<accession>A0AC61S9D2</accession>